<organism evidence="1 2">
    <name type="scientific">Erwinia mallotivora</name>
    <dbReference type="NCBI Taxonomy" id="69222"/>
    <lineage>
        <taxon>Bacteria</taxon>
        <taxon>Pseudomonadati</taxon>
        <taxon>Pseudomonadota</taxon>
        <taxon>Gammaproteobacteria</taxon>
        <taxon>Enterobacterales</taxon>
        <taxon>Erwiniaceae</taxon>
        <taxon>Erwinia</taxon>
    </lineage>
</organism>
<reference evidence="1 2" key="1">
    <citation type="submission" date="2014-02" db="EMBL/GenBank/DDBJ databases">
        <title>Draft genome of Erwinia mallotivora strain BT-MARDI, a papaya dieback pathogen.</title>
        <authorList>
            <person name="Redzuan R."/>
            <person name="Abu Bakar N."/>
            <person name="Badrun R."/>
            <person name="Mohd Raih M.F."/>
            <person name="Rozano L."/>
            <person name="Mat Amin N."/>
        </authorList>
    </citation>
    <scope>NUCLEOTIDE SEQUENCE [LARGE SCALE GENOMIC DNA]</scope>
    <source>
        <strain evidence="1 2">BT-MARDI</strain>
    </source>
</reference>
<gene>
    <name evidence="1" type="ORF">BG55_22150</name>
</gene>
<comment type="caution">
    <text evidence="1">The sequence shown here is derived from an EMBL/GenBank/DDBJ whole genome shotgun (WGS) entry which is preliminary data.</text>
</comment>
<dbReference type="Gene3D" id="3.30.2440.10">
    <property type="entry name" value="Secreted effector protein SifA"/>
    <property type="match status" value="1"/>
</dbReference>
<protein>
    <submittedName>
        <fullName evidence="1">Uncharacterized protein</fullName>
    </submittedName>
</protein>
<accession>A0A014NIM1</accession>
<sequence>MEIRGSRVNAHISLSEIDRIQKATNKNDVPSLWGKIKDWFCGTKTEKAKICLYEIYNEATDNKQKLNAFFTLINLVSPAYKNRFKFSLDDNSIKIKIDDVDGSEREIELPEDQHGLLDSINERFGHYSSEESIRGLKQDINRADYKFSFYDKEYDFDHRDKSKYQELYNLESKEQLINELTLGDHQKKYLGILASQALPLAMLSLRSDYRTLGSKHDLSFSVTTFAIKNSLHYDKHLKIDMQFSNKIPEVMREFDESQGLYPEVKCTASFLINSEKTCLLSCEWQGIGDRI</sequence>
<keyword evidence="2" id="KW-1185">Reference proteome</keyword>
<dbReference type="EMBL" id="JFHN01000075">
    <property type="protein sequence ID" value="EXU73650.1"/>
    <property type="molecule type" value="Genomic_DNA"/>
</dbReference>
<dbReference type="RefSeq" id="WP_034941602.1">
    <property type="nucleotide sequence ID" value="NZ_JFHN01000075.1"/>
</dbReference>
<evidence type="ECO:0000313" key="2">
    <source>
        <dbReference type="Proteomes" id="UP000019918"/>
    </source>
</evidence>
<name>A0A014NIM1_9GAMM</name>
<dbReference type="OrthoDB" id="6466332at2"/>
<proteinExistence type="predicted"/>
<dbReference type="AlphaFoldDB" id="A0A014NIM1"/>
<evidence type="ECO:0000313" key="1">
    <source>
        <dbReference type="EMBL" id="EXU73650.1"/>
    </source>
</evidence>
<dbReference type="PATRIC" id="fig|69222.5.peg.4522"/>
<dbReference type="Proteomes" id="UP000019918">
    <property type="component" value="Unassembled WGS sequence"/>
</dbReference>